<evidence type="ECO:0000313" key="8">
    <source>
        <dbReference type="EMBL" id="RKP15355.1"/>
    </source>
</evidence>
<dbReference type="OrthoDB" id="441172at2759"/>
<evidence type="ECO:0000256" key="4">
    <source>
        <dbReference type="ARBA" id="ARBA00022753"/>
    </source>
</evidence>
<sequence length="177" mass="19777">MGSSSSKITPRDQAILDLKVQRDRLDDYRTKLQLVMDKETQVARQCLAKGDEARARLALRKKRFQAGLLTKTEGQMEQVYQMIHSVEFMSMQQGVFESLAQGNAALGQLNREMPIDDVERLMDETAEGVAYQQEVEELLAGVSTPEMDAEAEEELAALTSTPERMEQSLPDVPAGEV</sequence>
<evidence type="ECO:0000256" key="5">
    <source>
        <dbReference type="ARBA" id="ARBA00022927"/>
    </source>
</evidence>
<dbReference type="AlphaFoldDB" id="A0A4P9Y8J5"/>
<organism evidence="8 9">
    <name type="scientific">Piptocephalis cylindrospora</name>
    <dbReference type="NCBI Taxonomy" id="1907219"/>
    <lineage>
        <taxon>Eukaryota</taxon>
        <taxon>Fungi</taxon>
        <taxon>Fungi incertae sedis</taxon>
        <taxon>Zoopagomycota</taxon>
        <taxon>Zoopagomycotina</taxon>
        <taxon>Zoopagomycetes</taxon>
        <taxon>Zoopagales</taxon>
        <taxon>Piptocephalidaceae</taxon>
        <taxon>Piptocephalis</taxon>
    </lineage>
</organism>
<keyword evidence="3" id="KW-0813">Transport</keyword>
<feature type="non-terminal residue" evidence="8">
    <location>
        <position position="177"/>
    </location>
</feature>
<dbReference type="PANTHER" id="PTHR22761:SF5">
    <property type="entry name" value="CHARGED MULTIVESICULAR BODY PROTEIN 6"/>
    <property type="match status" value="1"/>
</dbReference>
<keyword evidence="6" id="KW-0472">Membrane</keyword>
<feature type="region of interest" description="Disordered" evidence="7">
    <location>
        <begin position="145"/>
        <end position="177"/>
    </location>
</feature>
<accession>A0A4P9Y8J5</accession>
<dbReference type="PANTHER" id="PTHR22761">
    <property type="entry name" value="CHARGED MULTIVESICULAR BODY PROTEIN"/>
    <property type="match status" value="1"/>
</dbReference>
<reference evidence="9" key="1">
    <citation type="journal article" date="2018" name="Nat. Microbiol.">
        <title>Leveraging single-cell genomics to expand the fungal tree of life.</title>
        <authorList>
            <person name="Ahrendt S.R."/>
            <person name="Quandt C.A."/>
            <person name="Ciobanu D."/>
            <person name="Clum A."/>
            <person name="Salamov A."/>
            <person name="Andreopoulos B."/>
            <person name="Cheng J.F."/>
            <person name="Woyke T."/>
            <person name="Pelin A."/>
            <person name="Henrissat B."/>
            <person name="Reynolds N.K."/>
            <person name="Benny G.L."/>
            <person name="Smith M.E."/>
            <person name="James T.Y."/>
            <person name="Grigoriev I.V."/>
        </authorList>
    </citation>
    <scope>NUCLEOTIDE SEQUENCE [LARGE SCALE GENOMIC DNA]</scope>
</reference>
<evidence type="ECO:0000256" key="1">
    <source>
        <dbReference type="ARBA" id="ARBA00004608"/>
    </source>
</evidence>
<dbReference type="GO" id="GO:0000815">
    <property type="term" value="C:ESCRT III complex"/>
    <property type="evidence" value="ECO:0007669"/>
    <property type="project" value="TreeGrafter"/>
</dbReference>
<dbReference type="GO" id="GO:0006900">
    <property type="term" value="P:vesicle budding from membrane"/>
    <property type="evidence" value="ECO:0007669"/>
    <property type="project" value="TreeGrafter"/>
</dbReference>
<dbReference type="GO" id="GO:0015031">
    <property type="term" value="P:protein transport"/>
    <property type="evidence" value="ECO:0007669"/>
    <property type="project" value="UniProtKB-KW"/>
</dbReference>
<proteinExistence type="inferred from homology"/>
<evidence type="ECO:0000256" key="6">
    <source>
        <dbReference type="ARBA" id="ARBA00023136"/>
    </source>
</evidence>
<name>A0A4P9Y8J5_9FUNG</name>
<evidence type="ECO:0000256" key="2">
    <source>
        <dbReference type="ARBA" id="ARBA00006190"/>
    </source>
</evidence>
<dbReference type="Pfam" id="PF03357">
    <property type="entry name" value="Snf7"/>
    <property type="match status" value="1"/>
</dbReference>
<comment type="subcellular location">
    <subcellularLocation>
        <location evidence="1">Endosome membrane</location>
    </subcellularLocation>
</comment>
<dbReference type="GO" id="GO:0032511">
    <property type="term" value="P:late endosome to vacuole transport via multivesicular body sorting pathway"/>
    <property type="evidence" value="ECO:0007669"/>
    <property type="project" value="TreeGrafter"/>
</dbReference>
<dbReference type="Proteomes" id="UP000267251">
    <property type="component" value="Unassembled WGS sequence"/>
</dbReference>
<dbReference type="InterPro" id="IPR005024">
    <property type="entry name" value="Snf7_fam"/>
</dbReference>
<dbReference type="Gene3D" id="6.10.140.1230">
    <property type="match status" value="1"/>
</dbReference>
<evidence type="ECO:0000256" key="7">
    <source>
        <dbReference type="SAM" id="MobiDB-lite"/>
    </source>
</evidence>
<keyword evidence="4" id="KW-0967">Endosome</keyword>
<keyword evidence="5" id="KW-0653">Protein transport</keyword>
<gene>
    <name evidence="8" type="ORF">BJ684DRAFT_338</name>
</gene>
<evidence type="ECO:0000313" key="9">
    <source>
        <dbReference type="Proteomes" id="UP000267251"/>
    </source>
</evidence>
<dbReference type="GO" id="GO:0005771">
    <property type="term" value="C:multivesicular body"/>
    <property type="evidence" value="ECO:0007669"/>
    <property type="project" value="TreeGrafter"/>
</dbReference>
<protein>
    <submittedName>
        <fullName evidence="8">Snf7 family</fullName>
    </submittedName>
</protein>
<comment type="similarity">
    <text evidence="2">Belongs to the SNF7 family.</text>
</comment>
<keyword evidence="9" id="KW-1185">Reference proteome</keyword>
<dbReference type="EMBL" id="KZ987738">
    <property type="protein sequence ID" value="RKP15355.1"/>
    <property type="molecule type" value="Genomic_DNA"/>
</dbReference>
<evidence type="ECO:0000256" key="3">
    <source>
        <dbReference type="ARBA" id="ARBA00022448"/>
    </source>
</evidence>